<dbReference type="InterPro" id="IPR045306">
    <property type="entry name" value="SDH-like"/>
</dbReference>
<dbReference type="Proteomes" id="UP000509510">
    <property type="component" value="Chromosome II"/>
</dbReference>
<keyword evidence="7 14" id="KW-0067">ATP-binding</keyword>
<keyword evidence="8" id="KW-0560">Oxidoreductase</keyword>
<dbReference type="GO" id="GO:0042732">
    <property type="term" value="P:D-xylose metabolic process"/>
    <property type="evidence" value="ECO:0007669"/>
    <property type="project" value="UniProtKB-KW"/>
</dbReference>
<keyword evidence="6 15" id="KW-0862">Zinc</keyword>
<dbReference type="InterPro" id="IPR002328">
    <property type="entry name" value="ADH_Zn_CS"/>
</dbReference>
<dbReference type="Gene3D" id="3.90.180.10">
    <property type="entry name" value="Medium-chain alcohol dehydrogenases, catalytic domain"/>
    <property type="match status" value="1"/>
</dbReference>
<dbReference type="Pfam" id="PF08240">
    <property type="entry name" value="ADH_N"/>
    <property type="match status" value="1"/>
</dbReference>
<dbReference type="Gene3D" id="3.40.50.720">
    <property type="entry name" value="NAD(P)-binding Rossmann-like Domain"/>
    <property type="match status" value="1"/>
</dbReference>
<evidence type="ECO:0000256" key="11">
    <source>
        <dbReference type="ARBA" id="ARBA00025713"/>
    </source>
</evidence>
<dbReference type="Pfam" id="PF00069">
    <property type="entry name" value="Pkinase"/>
    <property type="match status" value="1"/>
</dbReference>
<dbReference type="SMART" id="SM00220">
    <property type="entry name" value="S_TKc"/>
    <property type="match status" value="1"/>
</dbReference>
<dbReference type="GO" id="GO:0006062">
    <property type="term" value="P:sorbitol catabolic process"/>
    <property type="evidence" value="ECO:0007669"/>
    <property type="project" value="TreeGrafter"/>
</dbReference>
<sequence>MGKIKVAAHVDRIYEVEIGLKPPARQKDTKFTLHSDGSHSHRLYDGRRHDGLLDLLQDKLKAMQDLKEKAEDDDTLPLLRLESSLLPKTPSIPTPKRTKLEQLPLTKRYGTYKEQIGRGSSGIVRVSFLPHSTEHPTGGQLFAVKKFAQRQKESTKKYMKRLGAEFCISSSLHHTNVIRTLDLIQDDESSDGFCQIMEYCSGGDVYTRVRSIGGSRGLCADEADCYFKQLLRGIEYLHKTGVAHRDLKPDNLLLTRRGCLKIADFGNAECIRLPWEKQVRLTTGLCGSFPYISPEQYVVLEYKKKMAAYYFDARAADVWSAGVVYMDMRTGKHVWRYAMAEKDVLYEEFEREIRQAGTWQSIERLRGAACRKTIYAMLNTDWKKRPSAADILKSEWIDSIHVCAAGETGDSFKMAFQQMKNPSWFLAGPHSASIKDHLPADNDIPQIQDAHDVLIRISYVGVCGSDVHFWNHGGIQTFVSPVSQLILGHEASGTIVATGSSVSTIKPGDRVAIEPGLPCRRCAYCKSGKYNLCGQMRFAADPKSMQHGTLTKFYLVPADFVFKLPDDMSLQEGVLVEPLSVAVHTVRQLGFTAGEDVVVMGSGTIGLLCARVARAFGAARIVLCDVLQGKLDFARGFVEDCETFLLSREASSEDESERLRNTIFPASSDDDEQPRGVHNVIEASGAASAVQIGIYILRPGGSYIQAGMSGQSKIEFPINAFSARELNLKGCFRYGPGDYELAMKLLRTGRVAVGELISSVTPFENAPEAWEKTGRGEGIKNLIEGTWLLSRRTPSTLLPIDTSIHNKMSVPDCCITGFQWQGTPTGRTGRLADNNTYIAGDNPDIAILLIADLFGWTFPNIRLLADHYAREVGATVYAPDLFGGEVLSFDLIAADRFDQLDLPGFITRNSRENREAEIFACARALKQQLGLRFDLDIDEVAVPVQVLAPEIDQAYTAELKLHTFETLQRLNVPFDYQHFPGVAHSCLVRGDENKPGERAAMIR</sequence>
<keyword evidence="9" id="KW-0520">NAD</keyword>
<dbReference type="Pfam" id="PF00107">
    <property type="entry name" value="ADH_zinc_N"/>
    <property type="match status" value="1"/>
</dbReference>
<evidence type="ECO:0000256" key="1">
    <source>
        <dbReference type="ARBA" id="ARBA00001947"/>
    </source>
</evidence>
<evidence type="ECO:0000256" key="15">
    <source>
        <dbReference type="RuleBase" id="RU361277"/>
    </source>
</evidence>
<dbReference type="PROSITE" id="PS00108">
    <property type="entry name" value="PROTEIN_KINASE_ST"/>
    <property type="match status" value="1"/>
</dbReference>
<dbReference type="InterPro" id="IPR036291">
    <property type="entry name" value="NAD(P)-bd_dom_sf"/>
</dbReference>
<dbReference type="Gene3D" id="3.40.50.1820">
    <property type="entry name" value="alpha/beta hydrolase"/>
    <property type="match status" value="1"/>
</dbReference>
<dbReference type="PROSITE" id="PS00107">
    <property type="entry name" value="PROTEIN_KINASE_ATP"/>
    <property type="match status" value="1"/>
</dbReference>
<evidence type="ECO:0000256" key="8">
    <source>
        <dbReference type="ARBA" id="ARBA00023002"/>
    </source>
</evidence>
<feature type="binding site" evidence="14">
    <location>
        <position position="146"/>
    </location>
    <ligand>
        <name>ATP</name>
        <dbReference type="ChEBI" id="CHEBI:30616"/>
    </ligand>
</feature>
<dbReference type="InterPro" id="IPR011009">
    <property type="entry name" value="Kinase-like_dom_sf"/>
</dbReference>
<dbReference type="CDD" id="cd05285">
    <property type="entry name" value="sorbitol_DH"/>
    <property type="match status" value="1"/>
</dbReference>
<comment type="pathway">
    <text evidence="11">Carbohydrate degradation; L-arabinose degradation via L-arabinitol; D-xylulose 5-phosphate from L-arabinose (fungal route): step 4/5.</text>
</comment>
<dbReference type="SUPFAM" id="SSF56112">
    <property type="entry name" value="Protein kinase-like (PK-like)"/>
    <property type="match status" value="1"/>
</dbReference>
<feature type="domain" description="Protein kinase" evidence="16">
    <location>
        <begin position="110"/>
        <end position="397"/>
    </location>
</feature>
<dbReference type="PROSITE" id="PS00059">
    <property type="entry name" value="ADH_ZINC"/>
    <property type="match status" value="1"/>
</dbReference>
<dbReference type="GO" id="GO:0008270">
    <property type="term" value="F:zinc ion binding"/>
    <property type="evidence" value="ECO:0007669"/>
    <property type="project" value="InterPro"/>
</dbReference>
<evidence type="ECO:0000256" key="12">
    <source>
        <dbReference type="ARBA" id="ARBA00026119"/>
    </source>
</evidence>
<proteinExistence type="inferred from homology"/>
<gene>
    <name evidence="17" type="ORF">TRUGW13939_04688</name>
</gene>
<evidence type="ECO:0000256" key="4">
    <source>
        <dbReference type="ARBA" id="ARBA00022723"/>
    </source>
</evidence>
<dbReference type="InterPro" id="IPR011032">
    <property type="entry name" value="GroES-like_sf"/>
</dbReference>
<reference evidence="18" key="1">
    <citation type="submission" date="2020-06" db="EMBL/GenBank/DDBJ databases">
        <title>A chromosome-scale genome assembly of Talaromyces rugulosus W13939.</title>
        <authorList>
            <person name="Wang B."/>
            <person name="Guo L."/>
            <person name="Ye K."/>
            <person name="Wang L."/>
        </authorList>
    </citation>
    <scope>NUCLEOTIDE SEQUENCE [LARGE SCALE GENOMIC DNA]</scope>
    <source>
        <strain evidence="18">W13939</strain>
    </source>
</reference>
<keyword evidence="5 14" id="KW-0547">Nucleotide-binding</keyword>
<keyword evidence="18" id="KW-1185">Reference proteome</keyword>
<dbReference type="AlphaFoldDB" id="A0A7H8QU84"/>
<evidence type="ECO:0000256" key="10">
    <source>
        <dbReference type="ARBA" id="ARBA00024843"/>
    </source>
</evidence>
<evidence type="ECO:0000256" key="6">
    <source>
        <dbReference type="ARBA" id="ARBA00022833"/>
    </source>
</evidence>
<evidence type="ECO:0000313" key="17">
    <source>
        <dbReference type="EMBL" id="QKX57570.1"/>
    </source>
</evidence>
<evidence type="ECO:0000259" key="16">
    <source>
        <dbReference type="PROSITE" id="PS50011"/>
    </source>
</evidence>
<keyword evidence="4 15" id="KW-0479">Metal-binding</keyword>
<dbReference type="Gene3D" id="1.10.510.10">
    <property type="entry name" value="Transferase(Phosphotransferase) domain 1"/>
    <property type="match status" value="1"/>
</dbReference>
<dbReference type="InterPro" id="IPR013154">
    <property type="entry name" value="ADH-like_N"/>
</dbReference>
<dbReference type="SUPFAM" id="SSF53474">
    <property type="entry name" value="alpha/beta-Hydrolases"/>
    <property type="match status" value="1"/>
</dbReference>
<evidence type="ECO:0000256" key="7">
    <source>
        <dbReference type="ARBA" id="ARBA00022840"/>
    </source>
</evidence>
<comment type="similarity">
    <text evidence="2 15">Belongs to the zinc-containing alcohol dehydrogenase family.</text>
</comment>
<dbReference type="KEGG" id="trg:TRUGW13939_04688"/>
<dbReference type="SUPFAM" id="SSF50129">
    <property type="entry name" value="GroES-like"/>
    <property type="match status" value="1"/>
</dbReference>
<evidence type="ECO:0000256" key="9">
    <source>
        <dbReference type="ARBA" id="ARBA00023027"/>
    </source>
</evidence>
<evidence type="ECO:0000256" key="14">
    <source>
        <dbReference type="PROSITE-ProRule" id="PRU10141"/>
    </source>
</evidence>
<dbReference type="InterPro" id="IPR013149">
    <property type="entry name" value="ADH-like_C"/>
</dbReference>
<dbReference type="InterPro" id="IPR008271">
    <property type="entry name" value="Ser/Thr_kinase_AS"/>
</dbReference>
<dbReference type="GO" id="GO:0004672">
    <property type="term" value="F:protein kinase activity"/>
    <property type="evidence" value="ECO:0007669"/>
    <property type="project" value="InterPro"/>
</dbReference>
<dbReference type="InterPro" id="IPR029058">
    <property type="entry name" value="AB_hydrolase_fold"/>
</dbReference>
<dbReference type="EC" id="1.1.1.9" evidence="12"/>
<dbReference type="PANTHER" id="PTHR43161">
    <property type="entry name" value="SORBITOL DEHYDROGENASE"/>
    <property type="match status" value="1"/>
</dbReference>
<dbReference type="RefSeq" id="XP_035343748.1">
    <property type="nucleotide sequence ID" value="XM_035487855.1"/>
</dbReference>
<feature type="non-terminal residue" evidence="17">
    <location>
        <position position="1"/>
    </location>
</feature>
<keyword evidence="3" id="KW-0119">Carbohydrate metabolism</keyword>
<name>A0A7H8QU84_TALRU</name>
<evidence type="ECO:0000313" key="18">
    <source>
        <dbReference type="Proteomes" id="UP000509510"/>
    </source>
</evidence>
<evidence type="ECO:0000256" key="5">
    <source>
        <dbReference type="ARBA" id="ARBA00022741"/>
    </source>
</evidence>
<dbReference type="CDD" id="cd13994">
    <property type="entry name" value="STKc_HAL4_like"/>
    <property type="match status" value="1"/>
</dbReference>
<protein>
    <recommendedName>
        <fullName evidence="12">D-xylulose reductase</fullName>
        <ecNumber evidence="12">1.1.1.9</ecNumber>
    </recommendedName>
    <alternativeName>
        <fullName evidence="13">Xylitol dehydrogenase A</fullName>
    </alternativeName>
</protein>
<dbReference type="OrthoDB" id="6513151at2759"/>
<evidence type="ECO:0000256" key="3">
    <source>
        <dbReference type="ARBA" id="ARBA00022629"/>
    </source>
</evidence>
<dbReference type="PANTHER" id="PTHR43161:SF9">
    <property type="entry name" value="SORBITOL DEHYDROGENASE"/>
    <property type="match status" value="1"/>
</dbReference>
<evidence type="ECO:0000256" key="2">
    <source>
        <dbReference type="ARBA" id="ARBA00008072"/>
    </source>
</evidence>
<evidence type="ECO:0000256" key="13">
    <source>
        <dbReference type="ARBA" id="ARBA00030139"/>
    </source>
</evidence>
<dbReference type="PROSITE" id="PS50011">
    <property type="entry name" value="PROTEIN_KINASE_DOM"/>
    <property type="match status" value="1"/>
</dbReference>
<dbReference type="GeneID" id="55992188"/>
<dbReference type="GO" id="GO:0005524">
    <property type="term" value="F:ATP binding"/>
    <property type="evidence" value="ECO:0007669"/>
    <property type="project" value="UniProtKB-UniRule"/>
</dbReference>
<dbReference type="GO" id="GO:0003939">
    <property type="term" value="F:L-iditol 2-dehydrogenase (NAD+) activity"/>
    <property type="evidence" value="ECO:0007669"/>
    <property type="project" value="TreeGrafter"/>
</dbReference>
<keyword evidence="3" id="KW-0859">Xylose metabolism</keyword>
<accession>A0A7H8QU84</accession>
<dbReference type="GO" id="GO:0046526">
    <property type="term" value="F:D-xylulose reductase activity"/>
    <property type="evidence" value="ECO:0007669"/>
    <property type="project" value="UniProtKB-EC"/>
</dbReference>
<comment type="cofactor">
    <cofactor evidence="1 15">
        <name>Zn(2+)</name>
        <dbReference type="ChEBI" id="CHEBI:29105"/>
    </cofactor>
</comment>
<dbReference type="SUPFAM" id="SSF51735">
    <property type="entry name" value="NAD(P)-binding Rossmann-fold domains"/>
    <property type="match status" value="1"/>
</dbReference>
<comment type="function">
    <text evidence="10">Xylitol dehydrogenase which catalyzes the conversion of xylitol to D-xylulose. Xylose is a major component of hemicelluloses such as xylan. Most fungi utilize D-xylose via three enzymatic reactions, xylose reductase (XR), xylitol dehydrogenase (XDH), and xylulokinase, to form xylulose 5-phosphate, which enters pentose phosphate pathway.</text>
</comment>
<dbReference type="InterPro" id="IPR000719">
    <property type="entry name" value="Prot_kinase_dom"/>
</dbReference>
<organism evidence="17 18">
    <name type="scientific">Talaromyces rugulosus</name>
    <name type="common">Penicillium rugulosum</name>
    <dbReference type="NCBI Taxonomy" id="121627"/>
    <lineage>
        <taxon>Eukaryota</taxon>
        <taxon>Fungi</taxon>
        <taxon>Dikarya</taxon>
        <taxon>Ascomycota</taxon>
        <taxon>Pezizomycotina</taxon>
        <taxon>Eurotiomycetes</taxon>
        <taxon>Eurotiomycetidae</taxon>
        <taxon>Eurotiales</taxon>
        <taxon>Trichocomaceae</taxon>
        <taxon>Talaromyces</taxon>
        <taxon>Talaromyces sect. Islandici</taxon>
    </lineage>
</organism>
<dbReference type="EMBL" id="CP055899">
    <property type="protein sequence ID" value="QKX57570.1"/>
    <property type="molecule type" value="Genomic_DNA"/>
</dbReference>
<dbReference type="InterPro" id="IPR017441">
    <property type="entry name" value="Protein_kinase_ATP_BS"/>
</dbReference>